<evidence type="ECO:0000313" key="5">
    <source>
        <dbReference type="EMBL" id="GAB1298932.1"/>
    </source>
</evidence>
<keyword evidence="2" id="KW-1015">Disulfide bond</keyword>
<keyword evidence="1 3" id="KW-0732">Signal</keyword>
<feature type="domain" description="Peptidase S1" evidence="4">
    <location>
        <begin position="21"/>
        <end position="235"/>
    </location>
</feature>
<keyword evidence="6" id="KW-1185">Reference proteome</keyword>
<dbReference type="PROSITE" id="PS00134">
    <property type="entry name" value="TRYPSIN_HIS"/>
    <property type="match status" value="1"/>
</dbReference>
<dbReference type="CDD" id="cd00190">
    <property type="entry name" value="Tryp_SPc"/>
    <property type="match status" value="1"/>
</dbReference>
<dbReference type="InterPro" id="IPR018114">
    <property type="entry name" value="TRYPSIN_HIS"/>
</dbReference>
<dbReference type="SUPFAM" id="SSF50494">
    <property type="entry name" value="Trypsin-like serine proteases"/>
    <property type="match status" value="1"/>
</dbReference>
<dbReference type="Gene3D" id="2.40.10.10">
    <property type="entry name" value="Trypsin-like serine proteases"/>
    <property type="match status" value="2"/>
</dbReference>
<feature type="chain" id="PRO_5046848730" evidence="3">
    <location>
        <begin position="19"/>
        <end position="235"/>
    </location>
</feature>
<evidence type="ECO:0000256" key="2">
    <source>
        <dbReference type="ARBA" id="ARBA00023157"/>
    </source>
</evidence>
<dbReference type="Proteomes" id="UP001623349">
    <property type="component" value="Unassembled WGS sequence"/>
</dbReference>
<reference evidence="5 6" key="1">
    <citation type="submission" date="2024-08" db="EMBL/GenBank/DDBJ databases">
        <title>The draft genome of Apodemus speciosus.</title>
        <authorList>
            <person name="Nabeshima K."/>
            <person name="Suzuki S."/>
            <person name="Onuma M."/>
        </authorList>
    </citation>
    <scope>NUCLEOTIDE SEQUENCE [LARGE SCALE GENOMIC DNA]</scope>
    <source>
        <strain evidence="5">IB14-021</strain>
    </source>
</reference>
<evidence type="ECO:0000313" key="6">
    <source>
        <dbReference type="Proteomes" id="UP001623349"/>
    </source>
</evidence>
<dbReference type="SMART" id="SM00020">
    <property type="entry name" value="Tryp_SPc"/>
    <property type="match status" value="1"/>
</dbReference>
<dbReference type="InterPro" id="IPR001254">
    <property type="entry name" value="Trypsin_dom"/>
</dbReference>
<name>A0ABQ0FI40_APOSI</name>
<protein>
    <submittedName>
        <fullName evidence="5">Granzyme C</fullName>
    </submittedName>
</protein>
<dbReference type="Pfam" id="PF00089">
    <property type="entry name" value="Trypsin"/>
    <property type="match status" value="1"/>
</dbReference>
<evidence type="ECO:0000259" key="4">
    <source>
        <dbReference type="PROSITE" id="PS50240"/>
    </source>
</evidence>
<evidence type="ECO:0000256" key="3">
    <source>
        <dbReference type="SAM" id="SignalP"/>
    </source>
</evidence>
<comment type="caution">
    <text evidence="5">The sequence shown here is derived from an EMBL/GenBank/DDBJ whole genome shotgun (WGS) entry which is preliminary data.</text>
</comment>
<sequence>MPPVLILLTLLLPLGAGAEDIIGGHEVSPHSRPYMAYYEFLNVNGEKTFCGGFLVRDKFVLTAAHCRGSSMTVTLGAHNIKAKEETQQIIPVAKAIPHPDYNSVDRTNDIMLLKLLGKAKRTTAVRPLNLPRRNAHVKPGDVCYMAGWGKITPEGEFPYTLQEVELTVQKDRVCESEFRRSYNKTNEICVGNSKTKGASFEERILEDLLCAKKRLQASSPMDKLMDQLHKSSREF</sequence>
<dbReference type="EMBL" id="BAAFST010000014">
    <property type="protein sequence ID" value="GAB1298932.1"/>
    <property type="molecule type" value="Genomic_DNA"/>
</dbReference>
<dbReference type="InterPro" id="IPR009003">
    <property type="entry name" value="Peptidase_S1_PA"/>
</dbReference>
<dbReference type="PANTHER" id="PTHR24271">
    <property type="entry name" value="KALLIKREIN-RELATED"/>
    <property type="match status" value="1"/>
</dbReference>
<dbReference type="PROSITE" id="PS50240">
    <property type="entry name" value="TRYPSIN_DOM"/>
    <property type="match status" value="1"/>
</dbReference>
<dbReference type="PRINTS" id="PR00722">
    <property type="entry name" value="CHYMOTRYPSIN"/>
</dbReference>
<proteinExistence type="predicted"/>
<accession>A0ABQ0FI40</accession>
<dbReference type="PANTHER" id="PTHR24271:SF43">
    <property type="entry name" value="GRANZYME C"/>
    <property type="match status" value="1"/>
</dbReference>
<dbReference type="InterPro" id="IPR001314">
    <property type="entry name" value="Peptidase_S1A"/>
</dbReference>
<dbReference type="InterPro" id="IPR043504">
    <property type="entry name" value="Peptidase_S1_PA_chymotrypsin"/>
</dbReference>
<evidence type="ECO:0000256" key="1">
    <source>
        <dbReference type="ARBA" id="ARBA00022729"/>
    </source>
</evidence>
<feature type="signal peptide" evidence="3">
    <location>
        <begin position="1"/>
        <end position="18"/>
    </location>
</feature>
<organism evidence="5 6">
    <name type="scientific">Apodemus speciosus</name>
    <name type="common">Large Japanese field mouse</name>
    <dbReference type="NCBI Taxonomy" id="105296"/>
    <lineage>
        <taxon>Eukaryota</taxon>
        <taxon>Metazoa</taxon>
        <taxon>Chordata</taxon>
        <taxon>Craniata</taxon>
        <taxon>Vertebrata</taxon>
        <taxon>Euteleostomi</taxon>
        <taxon>Mammalia</taxon>
        <taxon>Eutheria</taxon>
        <taxon>Euarchontoglires</taxon>
        <taxon>Glires</taxon>
        <taxon>Rodentia</taxon>
        <taxon>Myomorpha</taxon>
        <taxon>Muroidea</taxon>
        <taxon>Muridae</taxon>
        <taxon>Murinae</taxon>
        <taxon>Apodemus</taxon>
    </lineage>
</organism>
<gene>
    <name evidence="5" type="ORF">APTSU1_001416800</name>
</gene>